<reference evidence="2 3" key="1">
    <citation type="submission" date="2019-02" db="EMBL/GenBank/DDBJ databases">
        <title>Deep-cultivation of Planctomycetes and their phenomic and genomic characterization uncovers novel biology.</title>
        <authorList>
            <person name="Wiegand S."/>
            <person name="Jogler M."/>
            <person name="Boedeker C."/>
            <person name="Pinto D."/>
            <person name="Vollmers J."/>
            <person name="Rivas-Marin E."/>
            <person name="Kohn T."/>
            <person name="Peeters S.H."/>
            <person name="Heuer A."/>
            <person name="Rast P."/>
            <person name="Oberbeckmann S."/>
            <person name="Bunk B."/>
            <person name="Jeske O."/>
            <person name="Meyerdierks A."/>
            <person name="Storesund J.E."/>
            <person name="Kallscheuer N."/>
            <person name="Luecker S."/>
            <person name="Lage O.M."/>
            <person name="Pohl T."/>
            <person name="Merkel B.J."/>
            <person name="Hornburger P."/>
            <person name="Mueller R.-W."/>
            <person name="Bruemmer F."/>
            <person name="Labrenz M."/>
            <person name="Spormann A.M."/>
            <person name="Op den Camp H."/>
            <person name="Overmann J."/>
            <person name="Amann R."/>
            <person name="Jetten M.S.M."/>
            <person name="Mascher T."/>
            <person name="Medema M.H."/>
            <person name="Devos D.P."/>
            <person name="Kaster A.-K."/>
            <person name="Ovreas L."/>
            <person name="Rohde M."/>
            <person name="Galperin M.Y."/>
            <person name="Jogler C."/>
        </authorList>
    </citation>
    <scope>NUCLEOTIDE SEQUENCE [LARGE SCALE GENOMIC DNA]</scope>
    <source>
        <strain evidence="2 3">K23_9</strain>
    </source>
</reference>
<keyword evidence="3" id="KW-1185">Reference proteome</keyword>
<evidence type="ECO:0000313" key="2">
    <source>
        <dbReference type="EMBL" id="QDT12349.1"/>
    </source>
</evidence>
<evidence type="ECO:0000313" key="3">
    <source>
        <dbReference type="Proteomes" id="UP000319817"/>
    </source>
</evidence>
<dbReference type="AlphaFoldDB" id="A0A517NYZ4"/>
<name>A0A517NYZ4_9BACT</name>
<evidence type="ECO:0000256" key="1">
    <source>
        <dbReference type="SAM" id="Phobius"/>
    </source>
</evidence>
<accession>A0A517NYZ4</accession>
<organism evidence="2 3">
    <name type="scientific">Stieleria marina</name>
    <dbReference type="NCBI Taxonomy" id="1930275"/>
    <lineage>
        <taxon>Bacteria</taxon>
        <taxon>Pseudomonadati</taxon>
        <taxon>Planctomycetota</taxon>
        <taxon>Planctomycetia</taxon>
        <taxon>Pirellulales</taxon>
        <taxon>Pirellulaceae</taxon>
        <taxon>Stieleria</taxon>
    </lineage>
</organism>
<sequence length="207" mass="23056">MTEIAVRQCLGVLKSDSKSQVFQLLAFFVLVCVCTVCCAQSPSRNPFKRAGSECDCAVCSAPTEAAKSACDLDPLSHENAKVAECSAGTGKLHWSSQRLLPPGNLVGRIPYTSMQQYYYHRPYSPSHVSAKSHSADVFEEVYRHVERQAMELSSEDMVAKDRAFEFSDWREYRRARLAWEAKTESDATLGQSVSDETLSQTLSDLLK</sequence>
<keyword evidence="1" id="KW-0812">Transmembrane</keyword>
<dbReference type="RefSeq" id="WP_145420162.1">
    <property type="nucleotide sequence ID" value="NZ_CP036526.1"/>
</dbReference>
<dbReference type="Proteomes" id="UP000319817">
    <property type="component" value="Chromosome"/>
</dbReference>
<keyword evidence="1" id="KW-0472">Membrane</keyword>
<dbReference type="EMBL" id="CP036526">
    <property type="protein sequence ID" value="QDT12349.1"/>
    <property type="molecule type" value="Genomic_DNA"/>
</dbReference>
<feature type="transmembrane region" description="Helical" evidence="1">
    <location>
        <begin position="20"/>
        <end position="39"/>
    </location>
</feature>
<keyword evidence="1" id="KW-1133">Transmembrane helix</keyword>
<gene>
    <name evidence="2" type="ORF">K239x_43580</name>
</gene>
<proteinExistence type="predicted"/>
<protein>
    <submittedName>
        <fullName evidence="2">Uncharacterized protein</fullName>
    </submittedName>
</protein>